<evidence type="ECO:0000313" key="2">
    <source>
        <dbReference type="EMBL" id="KAH3893745.1"/>
    </source>
</evidence>
<evidence type="ECO:0000313" key="3">
    <source>
        <dbReference type="Proteomes" id="UP000828390"/>
    </source>
</evidence>
<gene>
    <name evidence="2" type="ORF">DPMN_017895</name>
</gene>
<comment type="caution">
    <text evidence="2">The sequence shown here is derived from an EMBL/GenBank/DDBJ whole genome shotgun (WGS) entry which is preliminary data.</text>
</comment>
<reference evidence="2" key="1">
    <citation type="journal article" date="2019" name="bioRxiv">
        <title>The Genome of the Zebra Mussel, Dreissena polymorpha: A Resource for Invasive Species Research.</title>
        <authorList>
            <person name="McCartney M.A."/>
            <person name="Auch B."/>
            <person name="Kono T."/>
            <person name="Mallez S."/>
            <person name="Zhang Y."/>
            <person name="Obille A."/>
            <person name="Becker A."/>
            <person name="Abrahante J.E."/>
            <person name="Garbe J."/>
            <person name="Badalamenti J.P."/>
            <person name="Herman A."/>
            <person name="Mangelson H."/>
            <person name="Liachko I."/>
            <person name="Sullivan S."/>
            <person name="Sone E.D."/>
            <person name="Koren S."/>
            <person name="Silverstein K.A.T."/>
            <person name="Beckman K.B."/>
            <person name="Gohl D.M."/>
        </authorList>
    </citation>
    <scope>NUCLEOTIDE SEQUENCE</scope>
    <source>
        <strain evidence="2">Duluth1</strain>
        <tissue evidence="2">Whole animal</tissue>
    </source>
</reference>
<dbReference type="AlphaFoldDB" id="A0A9D4S7T2"/>
<proteinExistence type="predicted"/>
<organism evidence="2 3">
    <name type="scientific">Dreissena polymorpha</name>
    <name type="common">Zebra mussel</name>
    <name type="synonym">Mytilus polymorpha</name>
    <dbReference type="NCBI Taxonomy" id="45954"/>
    <lineage>
        <taxon>Eukaryota</taxon>
        <taxon>Metazoa</taxon>
        <taxon>Spiralia</taxon>
        <taxon>Lophotrochozoa</taxon>
        <taxon>Mollusca</taxon>
        <taxon>Bivalvia</taxon>
        <taxon>Autobranchia</taxon>
        <taxon>Heteroconchia</taxon>
        <taxon>Euheterodonta</taxon>
        <taxon>Imparidentia</taxon>
        <taxon>Neoheterodontei</taxon>
        <taxon>Myida</taxon>
        <taxon>Dreissenoidea</taxon>
        <taxon>Dreissenidae</taxon>
        <taxon>Dreissena</taxon>
    </lineage>
</organism>
<keyword evidence="3" id="KW-1185">Reference proteome</keyword>
<keyword evidence="1" id="KW-0175">Coiled coil</keyword>
<accession>A0A9D4S7T2</accession>
<name>A0A9D4S7T2_DREPO</name>
<feature type="coiled-coil region" evidence="1">
    <location>
        <begin position="40"/>
        <end position="88"/>
    </location>
</feature>
<dbReference type="Proteomes" id="UP000828390">
    <property type="component" value="Unassembled WGS sequence"/>
</dbReference>
<sequence>MSSNYESVLSVNIQLEHDNKILQDKITYHELQALTFDNVIAEKVCLIQELEERCKSLEENIRKHRSNYESAVSKNAQLQHEINLLQSKLNAWYVNAAQSMAKSGSS</sequence>
<dbReference type="EMBL" id="JAIWYP010000001">
    <property type="protein sequence ID" value="KAH3893745.1"/>
    <property type="molecule type" value="Genomic_DNA"/>
</dbReference>
<protein>
    <submittedName>
        <fullName evidence="2">Uncharacterized protein</fullName>
    </submittedName>
</protein>
<reference evidence="2" key="2">
    <citation type="submission" date="2020-11" db="EMBL/GenBank/DDBJ databases">
        <authorList>
            <person name="McCartney M.A."/>
            <person name="Auch B."/>
            <person name="Kono T."/>
            <person name="Mallez S."/>
            <person name="Becker A."/>
            <person name="Gohl D.M."/>
            <person name="Silverstein K.A.T."/>
            <person name="Koren S."/>
            <person name="Bechman K.B."/>
            <person name="Herman A."/>
            <person name="Abrahante J.E."/>
            <person name="Garbe J."/>
        </authorList>
    </citation>
    <scope>NUCLEOTIDE SEQUENCE</scope>
    <source>
        <strain evidence="2">Duluth1</strain>
        <tissue evidence="2">Whole animal</tissue>
    </source>
</reference>
<evidence type="ECO:0000256" key="1">
    <source>
        <dbReference type="SAM" id="Coils"/>
    </source>
</evidence>